<feature type="compositionally biased region" description="Low complexity" evidence="7">
    <location>
        <begin position="1278"/>
        <end position="1293"/>
    </location>
</feature>
<feature type="compositionally biased region" description="Basic and acidic residues" evidence="7">
    <location>
        <begin position="1225"/>
        <end position="1235"/>
    </location>
</feature>
<dbReference type="CDD" id="cd06606">
    <property type="entry name" value="STKc_MAPKKK"/>
    <property type="match status" value="1"/>
</dbReference>
<keyword evidence="5 6" id="KW-0067">ATP-binding</keyword>
<keyword evidence="4" id="KW-0418">Kinase</keyword>
<dbReference type="PANTHER" id="PTHR11584:SF369">
    <property type="entry name" value="MITOGEN-ACTIVATED PROTEIN KINASE KINASE KINASE 19-RELATED"/>
    <property type="match status" value="1"/>
</dbReference>
<feature type="compositionally biased region" description="Basic and acidic residues" evidence="7">
    <location>
        <begin position="268"/>
        <end position="282"/>
    </location>
</feature>
<feature type="region of interest" description="Disordered" evidence="7">
    <location>
        <begin position="1130"/>
        <end position="1436"/>
    </location>
</feature>
<feature type="binding site" evidence="6">
    <location>
        <position position="562"/>
    </location>
    <ligand>
        <name>ATP</name>
        <dbReference type="ChEBI" id="CHEBI:30616"/>
    </ligand>
</feature>
<keyword evidence="10" id="KW-1185">Reference proteome</keyword>
<feature type="region of interest" description="Disordered" evidence="7">
    <location>
        <begin position="1454"/>
        <end position="1489"/>
    </location>
</feature>
<dbReference type="PROSITE" id="PS00108">
    <property type="entry name" value="PROTEIN_KINASE_ST"/>
    <property type="match status" value="1"/>
</dbReference>
<feature type="region of interest" description="Disordered" evidence="7">
    <location>
        <begin position="254"/>
        <end position="294"/>
    </location>
</feature>
<dbReference type="InterPro" id="IPR017441">
    <property type="entry name" value="Protein_kinase_ATP_BS"/>
</dbReference>
<sequence>MSSSPTATHSSAFPDSTAASIALPSDDFFECPRCHRHCKSRTWFLKHLEACGKSASSTSTHGHTVSGEGSHGSSDAVAFAMMVNHHRHLSRSSATEDVTPPLIESVASTTSSSLNTSYSRVHSQRTPRLAQAIGNADREGAPSVSIDAVATTSAGLLRSSAAGLNGPGDGRGGSHPTTPAAAARAPPHHLIDSLATAGSASGVAAGGSIVANGASKPASPSQGNAAQFASPRGLRASASCGEFGSDHASIGLAPASAPAAASPCSSDHVGRRDEAQQHRQPDTQESFRLQSDFTWTQYTPNSSEEEDAVSEHAGSILEHASPLLLRSLGRVQESSCPAVRKSADSSCNTGAERCMPPRDSGRAADKGARERGSIRKSNSHRNGSPGAAVDVGCHVAAGKLHAGRLPREDAREVPQLLSGPITELSPLERNAGSASDGWQSAWSGANSDRFHRSARDSASANTFSRVLSSASPTLAPAMASPSVLQTNISPSGTQAAGSSVSRLSGLNCSSNGGGGRTPRHGDRSGAATPRTISFQRGRAVGSGGFGTVYQVILSDGSLAAVKELKLENANLKAIDREVRAMSSIPPHANCVRYLGSRYSAHHYYIIMEYISGGSINSLRKSVGRFRESVFQRYAYMVLLGLSHLHANGIVHRDIKGANVLLDESGCAKIVDFGCSSDRNQATTTLSGGGTPLWMAPEVCRGEPATEKSDVWAYGCLCLEMTNETGVPWNFPPGMTLQGVVYALACAKSPPAIPADLSPEAQDFLQRCLRIDPEERATVTELLQHPFFDMDLVGDSEEDELMSSYGASVRQSAVKRAVRQMNRGNASDATAQQPPLQDERADMGEGAGGARGVPLKQESVGSSLSPRGDHSGEPGRTLDADVGALSRSTISQSKSPSGPQLDHYTQSVNAGFSLQAVDEDDDGGGVGAGKVKDNAGSSPSVLGGSNPAATQTAVSANRCHTPYSYAGVEEDEHEYAQMITEIITQAREAYTDEERRMTERRRRLNMMYPSSDEDSSDTTTTTSGGSQTSKNGDGGDGSHGGCSAEEDEESQHGDIESDLSTTSSSDGYDGVNGRSLGGPRRHSLGATWGAQSARLLATAEKTEEPKSAVDHVTLQKPAFAVQATASLATAVPASSAFSGRLPRSGALPSSAVAVTSPGSVHVDSADTSLSPYRTTTSSGTPGVEAGPQSVRSPQGVSLHPSFASSYPPRQRRPCSISPPAHLRGVVGKDLRRDGSRSRSSGSFRKATCGSVVATATGGVTPAPREPGGPVRVPTPIHQPAASSPSSPHALAGAGIPPPLPSAPAAQQSPVGGDAVLSDRSSSSHTPLLTPSLTVGGPRRQATSQQPAAAAMPPSAQADHPGSPTKFYGSDSDRPDVSSAISETGVTDHLSKGLSVAQQKGMHEMSDWGARSDRRHKLSSLSPDIGRCGSSASSAATGSAICGGDAHHTHYCLHHRSSGHDEDLDSECTSEAESLSRRAPTGLSATETVAAAQEPQKRKLWGLGIFRSLRSK</sequence>
<dbReference type="EMBL" id="JAFEUZ010000027">
    <property type="protein sequence ID" value="KAG5475373.1"/>
    <property type="molecule type" value="Genomic_DNA"/>
</dbReference>
<dbReference type="SMART" id="SM00220">
    <property type="entry name" value="S_TKc"/>
    <property type="match status" value="1"/>
</dbReference>
<evidence type="ECO:0000256" key="6">
    <source>
        <dbReference type="PROSITE-ProRule" id="PRU10141"/>
    </source>
</evidence>
<evidence type="ECO:0000313" key="9">
    <source>
        <dbReference type="EMBL" id="KAG5475373.1"/>
    </source>
</evidence>
<feature type="compositionally biased region" description="Low complexity" evidence="7">
    <location>
        <begin position="254"/>
        <end position="266"/>
    </location>
</feature>
<dbReference type="Pfam" id="PF00069">
    <property type="entry name" value="Pkinase"/>
    <property type="match status" value="1"/>
</dbReference>
<feature type="compositionally biased region" description="Basic and acidic residues" evidence="7">
    <location>
        <begin position="1399"/>
        <end position="1410"/>
    </location>
</feature>
<evidence type="ECO:0000259" key="8">
    <source>
        <dbReference type="PROSITE" id="PS50011"/>
    </source>
</evidence>
<reference evidence="10" key="1">
    <citation type="journal article" date="2021" name="Microbiol. Resour. Announc.">
        <title>LGAAP: Leishmaniinae Genome Assembly and Annotation Pipeline.</title>
        <authorList>
            <person name="Almutairi H."/>
            <person name="Urbaniak M.D."/>
            <person name="Bates M.D."/>
            <person name="Jariyapan N."/>
            <person name="Kwakye-Nuako G."/>
            <person name="Thomaz-Soccol V."/>
            <person name="Al-Salem W.S."/>
            <person name="Dillon R.J."/>
            <person name="Bates P.A."/>
            <person name="Gatherer D."/>
        </authorList>
    </citation>
    <scope>NUCLEOTIDE SEQUENCE [LARGE SCALE GENOMIC DNA]</scope>
</reference>
<evidence type="ECO:0000256" key="5">
    <source>
        <dbReference type="ARBA" id="ARBA00022840"/>
    </source>
</evidence>
<dbReference type="Proteomes" id="UP000673552">
    <property type="component" value="Unassembled WGS sequence"/>
</dbReference>
<evidence type="ECO:0000256" key="4">
    <source>
        <dbReference type="ARBA" id="ARBA00022777"/>
    </source>
</evidence>
<feature type="region of interest" description="Disordered" evidence="7">
    <location>
        <begin position="915"/>
        <end position="948"/>
    </location>
</feature>
<evidence type="ECO:0000256" key="7">
    <source>
        <dbReference type="SAM" id="MobiDB-lite"/>
    </source>
</evidence>
<feature type="region of interest" description="Disordered" evidence="7">
    <location>
        <begin position="160"/>
        <end position="186"/>
    </location>
</feature>
<protein>
    <recommendedName>
        <fullName evidence="8">Protein kinase domain-containing protein</fullName>
    </recommendedName>
</protein>
<feature type="region of interest" description="Disordered" evidence="7">
    <location>
        <begin position="336"/>
        <end position="389"/>
    </location>
</feature>
<keyword evidence="2" id="KW-0808">Transferase</keyword>
<feature type="region of interest" description="Disordered" evidence="7">
    <location>
        <begin position="821"/>
        <end position="878"/>
    </location>
</feature>
<name>A0A836KRC3_9TRYP</name>
<dbReference type="SUPFAM" id="SSF56112">
    <property type="entry name" value="Protein kinase-like (PK-like)"/>
    <property type="match status" value="1"/>
</dbReference>
<dbReference type="PROSITE" id="PS50011">
    <property type="entry name" value="PROTEIN_KINASE_DOM"/>
    <property type="match status" value="1"/>
</dbReference>
<dbReference type="InterPro" id="IPR011009">
    <property type="entry name" value="Kinase-like_dom_sf"/>
</dbReference>
<dbReference type="PROSITE" id="PS00107">
    <property type="entry name" value="PROTEIN_KINASE_ATP"/>
    <property type="match status" value="1"/>
</dbReference>
<feature type="region of interest" description="Disordered" evidence="7">
    <location>
        <begin position="999"/>
        <end position="1084"/>
    </location>
</feature>
<dbReference type="RefSeq" id="XP_067177638.1">
    <property type="nucleotide sequence ID" value="XM_067321028.1"/>
</dbReference>
<dbReference type="InterPro" id="IPR008271">
    <property type="entry name" value="Ser/Thr_kinase_AS"/>
</dbReference>
<gene>
    <name evidence="9" type="ORF">LSCM1_03486</name>
</gene>
<dbReference type="KEGG" id="lmat:92513540"/>
<accession>A0A836KRC3</accession>
<feature type="compositionally biased region" description="Low complexity" evidence="7">
    <location>
        <begin position="175"/>
        <end position="185"/>
    </location>
</feature>
<evidence type="ECO:0000256" key="3">
    <source>
        <dbReference type="ARBA" id="ARBA00022741"/>
    </source>
</evidence>
<dbReference type="GO" id="GO:0004674">
    <property type="term" value="F:protein serine/threonine kinase activity"/>
    <property type="evidence" value="ECO:0007669"/>
    <property type="project" value="UniProtKB-KW"/>
</dbReference>
<feature type="region of interest" description="Disordered" evidence="7">
    <location>
        <begin position="485"/>
        <end position="532"/>
    </location>
</feature>
<dbReference type="GO" id="GO:0005524">
    <property type="term" value="F:ATP binding"/>
    <property type="evidence" value="ECO:0007669"/>
    <property type="project" value="UniProtKB-UniRule"/>
</dbReference>
<keyword evidence="1" id="KW-0723">Serine/threonine-protein kinase</keyword>
<feature type="compositionally biased region" description="Low complexity" evidence="7">
    <location>
        <begin position="1016"/>
        <end position="1028"/>
    </location>
</feature>
<dbReference type="FunFam" id="1.10.510.10:FF:001263">
    <property type="entry name" value="Protein kinase, putative"/>
    <property type="match status" value="1"/>
</dbReference>
<feature type="compositionally biased region" description="Basic and acidic residues" evidence="7">
    <location>
        <begin position="866"/>
        <end position="878"/>
    </location>
</feature>
<dbReference type="Gene3D" id="1.10.510.10">
    <property type="entry name" value="Transferase(Phosphotransferase) domain 1"/>
    <property type="match status" value="1"/>
</dbReference>
<organism evidence="9 10">
    <name type="scientific">Leishmania martiniquensis</name>
    <dbReference type="NCBI Taxonomy" id="1580590"/>
    <lineage>
        <taxon>Eukaryota</taxon>
        <taxon>Discoba</taxon>
        <taxon>Euglenozoa</taxon>
        <taxon>Kinetoplastea</taxon>
        <taxon>Metakinetoplastina</taxon>
        <taxon>Trypanosomatida</taxon>
        <taxon>Trypanosomatidae</taxon>
        <taxon>Leishmaniinae</taxon>
        <taxon>Leishmania</taxon>
    </lineage>
</organism>
<proteinExistence type="predicted"/>
<feature type="compositionally biased region" description="Polar residues" evidence="7">
    <location>
        <begin position="1164"/>
        <end position="1179"/>
    </location>
</feature>
<feature type="compositionally biased region" description="Basic and acidic residues" evidence="7">
    <location>
        <begin position="355"/>
        <end position="373"/>
    </location>
</feature>
<evidence type="ECO:0000256" key="2">
    <source>
        <dbReference type="ARBA" id="ARBA00022679"/>
    </source>
</evidence>
<reference evidence="10" key="2">
    <citation type="journal article" date="2021" name="Sci. Data">
        <title>Chromosome-scale genome sequencing, assembly and annotation of six genomes from subfamily Leishmaniinae.</title>
        <authorList>
            <person name="Almutairi H."/>
            <person name="Urbaniak M.D."/>
            <person name="Bates M.D."/>
            <person name="Jariyapan N."/>
            <person name="Kwakye-Nuako G."/>
            <person name="Thomaz Soccol V."/>
            <person name="Al-Salem W.S."/>
            <person name="Dillon R.J."/>
            <person name="Bates P.A."/>
            <person name="Gatherer D."/>
        </authorList>
    </citation>
    <scope>NUCLEOTIDE SEQUENCE [LARGE SCALE GENOMIC DNA]</scope>
</reference>
<feature type="compositionally biased region" description="Polar residues" evidence="7">
    <location>
        <begin position="821"/>
        <end position="834"/>
    </location>
</feature>
<evidence type="ECO:0000256" key="1">
    <source>
        <dbReference type="ARBA" id="ARBA00022527"/>
    </source>
</evidence>
<feature type="compositionally biased region" description="Polar residues" evidence="7">
    <location>
        <begin position="283"/>
        <end position="294"/>
    </location>
</feature>
<feature type="domain" description="Protein kinase" evidence="8">
    <location>
        <begin position="534"/>
        <end position="787"/>
    </location>
</feature>
<dbReference type="InterPro" id="IPR000719">
    <property type="entry name" value="Prot_kinase_dom"/>
</dbReference>
<feature type="compositionally biased region" description="Low complexity" evidence="7">
    <location>
        <begin position="1423"/>
        <end position="1436"/>
    </location>
</feature>
<dbReference type="PANTHER" id="PTHR11584">
    <property type="entry name" value="SERINE/THREONINE PROTEIN KINASE"/>
    <property type="match status" value="1"/>
</dbReference>
<feature type="compositionally biased region" description="Polar residues" evidence="7">
    <location>
        <begin position="485"/>
        <end position="500"/>
    </location>
</feature>
<keyword evidence="3 6" id="KW-0547">Nucleotide-binding</keyword>
<dbReference type="GeneID" id="92513540"/>
<evidence type="ECO:0000313" key="10">
    <source>
        <dbReference type="Proteomes" id="UP000673552"/>
    </source>
</evidence>
<feature type="compositionally biased region" description="Low complexity" evidence="7">
    <location>
        <begin position="1319"/>
        <end position="1356"/>
    </location>
</feature>
<feature type="region of interest" description="Disordered" evidence="7">
    <location>
        <begin position="418"/>
        <end position="440"/>
    </location>
</feature>
<feature type="compositionally biased region" description="Low complexity" evidence="7">
    <location>
        <begin position="501"/>
        <end position="510"/>
    </location>
</feature>
<dbReference type="OrthoDB" id="275301at2759"/>
<comment type="caution">
    <text evidence="9">The sequence shown here is derived from an EMBL/GenBank/DDBJ whole genome shotgun (WGS) entry which is preliminary data.</text>
</comment>